<dbReference type="EMBL" id="JAWHTF010000004">
    <property type="protein sequence ID" value="MDU8886225.1"/>
    <property type="molecule type" value="Genomic_DNA"/>
</dbReference>
<dbReference type="Pfam" id="PF10677">
    <property type="entry name" value="DUF2490"/>
    <property type="match status" value="1"/>
</dbReference>
<dbReference type="RefSeq" id="WP_316662181.1">
    <property type="nucleotide sequence ID" value="NZ_JAWHTF010000004.1"/>
</dbReference>
<organism evidence="2 3">
    <name type="scientific">Gilvirhabdus luticola</name>
    <dbReference type="NCBI Taxonomy" id="3079858"/>
    <lineage>
        <taxon>Bacteria</taxon>
        <taxon>Pseudomonadati</taxon>
        <taxon>Bacteroidota</taxon>
        <taxon>Flavobacteriia</taxon>
        <taxon>Flavobacteriales</taxon>
        <taxon>Flavobacteriaceae</taxon>
        <taxon>Gilvirhabdus</taxon>
    </lineage>
</organism>
<sequence>MSYLKNTNVFLVGLLLMLSTQIFSQNEENTGARIIYFYYHKFEESNFGIQGDVQYQDWEIFGDFNLFLVRSGLTYTPKSKNIRFILGYAFAVIQPVWLDTENFNENRIYQEILFPHRLGKIFHIVHRFRYEQRFIQNQNFRTRFGYNLFIHVPLNKVKLETNALYLSIFNELFINGETDIGNGRTVKQFDRNRTFLGFGYVLNDNIKFQFGLVKEKTSRIKNDYLQLVMQHSF</sequence>
<feature type="signal peptide" evidence="1">
    <location>
        <begin position="1"/>
        <end position="24"/>
    </location>
</feature>
<proteinExistence type="predicted"/>
<dbReference type="InterPro" id="IPR019619">
    <property type="entry name" value="DUF2490"/>
</dbReference>
<reference evidence="2 3" key="1">
    <citation type="submission" date="2023-10" db="EMBL/GenBank/DDBJ databases">
        <title>Marimonas sp. nov. isolated from tidal mud flat.</title>
        <authorList>
            <person name="Jaincy N.J."/>
            <person name="Srinivasan S."/>
            <person name="Lee S.-S."/>
        </authorList>
    </citation>
    <scope>NUCLEOTIDE SEQUENCE [LARGE SCALE GENOMIC DNA]</scope>
    <source>
        <strain evidence="2 3">MJ-SS3</strain>
    </source>
</reference>
<protein>
    <submittedName>
        <fullName evidence="2">DUF2490 domain-containing protein</fullName>
    </submittedName>
</protein>
<gene>
    <name evidence="2" type="ORF">RXV94_08640</name>
</gene>
<name>A0ABU3U750_9FLAO</name>
<evidence type="ECO:0000313" key="2">
    <source>
        <dbReference type="EMBL" id="MDU8886225.1"/>
    </source>
</evidence>
<accession>A0ABU3U750</accession>
<keyword evidence="3" id="KW-1185">Reference proteome</keyword>
<evidence type="ECO:0000256" key="1">
    <source>
        <dbReference type="SAM" id="SignalP"/>
    </source>
</evidence>
<evidence type="ECO:0000313" key="3">
    <source>
        <dbReference type="Proteomes" id="UP001268651"/>
    </source>
</evidence>
<keyword evidence="1" id="KW-0732">Signal</keyword>
<feature type="chain" id="PRO_5046590038" evidence="1">
    <location>
        <begin position="25"/>
        <end position="233"/>
    </location>
</feature>
<comment type="caution">
    <text evidence="2">The sequence shown here is derived from an EMBL/GenBank/DDBJ whole genome shotgun (WGS) entry which is preliminary data.</text>
</comment>
<dbReference type="Proteomes" id="UP001268651">
    <property type="component" value="Unassembled WGS sequence"/>
</dbReference>